<dbReference type="InterPro" id="IPR006500">
    <property type="entry name" value="Helicase_put_C_phage/plasmid"/>
</dbReference>
<sequence length="528" mass="59710">MLTPFISKNWGVGRRLVSEWQVSSEYKALVQGFSQCTNGSLEKFREVVSNQYVLDATLERLIFVKPNATGTLDDVDYLMGLFDAALISLERSMFMIEASEASASFQKDPFAEQLRRVLQLVKRVETEGYMVYNWKSGVWVHADSVLPRLIMEIVRYLGVNPSKDWTRNFETSVLEILERTVPELPYQKWNKRWFAFGNVDLDGQTAKIVPHSPKHYVTFTNGLTYGGTEKEPTLFLEFLHEITDDDTVLFLQEFMGYLLTPLFKANAILFMVSSGASGKSVLANIMTILAGQEHTRALPLGSLGGRFDKQALLNAKLSVSTENADAKFDSSSLKALSAGEPVYTDVKNSDPITTVFPTKFVFLFNRLPELSDGSYGMARRLMLIRLTRTFLPEEQDKNLSSKLEEESSLILGWAIEGLRRLIANKWDLHQSPSMKQEVSKYMATANPVIEFTRSQVIKAPQDKTNAADVLNRYKQWLDDKEIPAQGTDSPKAFWPKFSSALFAVHSIPLSKRKSNGDSYVHDITIREE</sequence>
<dbReference type="InterPro" id="IPR014015">
    <property type="entry name" value="Helicase_SF3_DNA-vir"/>
</dbReference>
<protein>
    <submittedName>
        <fullName evidence="5">p4 family phage plasmid primase</fullName>
    </submittedName>
</protein>
<evidence type="ECO:0000256" key="1">
    <source>
        <dbReference type="ARBA" id="ARBA00022741"/>
    </source>
</evidence>
<dbReference type="STRING" id="1293598.IV56_GL000223"/>
<proteinExistence type="predicted"/>
<dbReference type="InterPro" id="IPR051620">
    <property type="entry name" value="ORF904-like_C"/>
</dbReference>
<dbReference type="NCBIfam" id="TIGR01613">
    <property type="entry name" value="primase_Cterm"/>
    <property type="match status" value="1"/>
</dbReference>
<evidence type="ECO:0000313" key="6">
    <source>
        <dbReference type="Proteomes" id="UP000050969"/>
    </source>
</evidence>
<evidence type="ECO:0000313" key="5">
    <source>
        <dbReference type="EMBL" id="KRO15134.1"/>
    </source>
</evidence>
<dbReference type="GO" id="GO:0016787">
    <property type="term" value="F:hydrolase activity"/>
    <property type="evidence" value="ECO:0007669"/>
    <property type="project" value="UniProtKB-KW"/>
</dbReference>
<evidence type="ECO:0000256" key="3">
    <source>
        <dbReference type="ARBA" id="ARBA00022840"/>
    </source>
</evidence>
<dbReference type="PATRIC" id="fig|1293598.4.peg.237"/>
<organism evidence="5 6">
    <name type="scientific">Lacticaseibacillus saniviri JCM 17471 = DSM 24301</name>
    <dbReference type="NCBI Taxonomy" id="1293598"/>
    <lineage>
        <taxon>Bacteria</taxon>
        <taxon>Bacillati</taxon>
        <taxon>Bacillota</taxon>
        <taxon>Bacilli</taxon>
        <taxon>Lactobacillales</taxon>
        <taxon>Lactobacillaceae</taxon>
        <taxon>Lacticaseibacillus</taxon>
    </lineage>
</organism>
<name>A0A0R2MN57_9LACO</name>
<comment type="caution">
    <text evidence="5">The sequence shown here is derived from an EMBL/GenBank/DDBJ whole genome shotgun (WGS) entry which is preliminary data.</text>
</comment>
<evidence type="ECO:0000259" key="4">
    <source>
        <dbReference type="PROSITE" id="PS51206"/>
    </source>
</evidence>
<keyword evidence="1" id="KW-0547">Nucleotide-binding</keyword>
<dbReference type="Gene3D" id="3.40.50.300">
    <property type="entry name" value="P-loop containing nucleotide triphosphate hydrolases"/>
    <property type="match status" value="1"/>
</dbReference>
<dbReference type="PANTHER" id="PTHR35372:SF2">
    <property type="entry name" value="SF3 HELICASE DOMAIN-CONTAINING PROTEIN"/>
    <property type="match status" value="1"/>
</dbReference>
<dbReference type="Pfam" id="PF19263">
    <property type="entry name" value="DUF5906"/>
    <property type="match status" value="1"/>
</dbReference>
<dbReference type="Proteomes" id="UP000050969">
    <property type="component" value="Unassembled WGS sequence"/>
</dbReference>
<keyword evidence="3" id="KW-0067">ATP-binding</keyword>
<keyword evidence="6" id="KW-1185">Reference proteome</keyword>
<dbReference type="AlphaFoldDB" id="A0A0R2MN57"/>
<dbReference type="GO" id="GO:0005524">
    <property type="term" value="F:ATP binding"/>
    <property type="evidence" value="ECO:0007669"/>
    <property type="project" value="UniProtKB-KW"/>
</dbReference>
<dbReference type="EMBL" id="JQCE01000075">
    <property type="protein sequence ID" value="KRO15134.1"/>
    <property type="molecule type" value="Genomic_DNA"/>
</dbReference>
<evidence type="ECO:0000256" key="2">
    <source>
        <dbReference type="ARBA" id="ARBA00022801"/>
    </source>
</evidence>
<gene>
    <name evidence="5" type="ORF">IV56_GL000223</name>
</gene>
<dbReference type="PANTHER" id="PTHR35372">
    <property type="entry name" value="ATP BINDING PROTEIN-RELATED"/>
    <property type="match status" value="1"/>
</dbReference>
<dbReference type="InterPro" id="IPR045455">
    <property type="entry name" value="NrS-1_pol-like_helicase"/>
</dbReference>
<feature type="domain" description="SF3 helicase" evidence="4">
    <location>
        <begin position="246"/>
        <end position="399"/>
    </location>
</feature>
<dbReference type="PROSITE" id="PS51206">
    <property type="entry name" value="SF3_HELICASE_1"/>
    <property type="match status" value="1"/>
</dbReference>
<keyword evidence="2" id="KW-0378">Hydrolase</keyword>
<dbReference type="InterPro" id="IPR027417">
    <property type="entry name" value="P-loop_NTPase"/>
</dbReference>
<reference evidence="5 6" key="1">
    <citation type="journal article" date="2015" name="Genome Announc.">
        <title>Expanding the biotechnology potential of lactobacilli through comparative genomics of 213 strains and associated genera.</title>
        <authorList>
            <person name="Sun Z."/>
            <person name="Harris H.M."/>
            <person name="McCann A."/>
            <person name="Guo C."/>
            <person name="Argimon S."/>
            <person name="Zhang W."/>
            <person name="Yang X."/>
            <person name="Jeffery I.B."/>
            <person name="Cooney J.C."/>
            <person name="Kagawa T.F."/>
            <person name="Liu W."/>
            <person name="Song Y."/>
            <person name="Salvetti E."/>
            <person name="Wrobel A."/>
            <person name="Rasinkangas P."/>
            <person name="Parkhill J."/>
            <person name="Rea M.C."/>
            <person name="O'Sullivan O."/>
            <person name="Ritari J."/>
            <person name="Douillard F.P."/>
            <person name="Paul Ross R."/>
            <person name="Yang R."/>
            <person name="Briner A.E."/>
            <person name="Felis G.E."/>
            <person name="de Vos W.M."/>
            <person name="Barrangou R."/>
            <person name="Klaenhammer T.R."/>
            <person name="Caufield P.W."/>
            <person name="Cui Y."/>
            <person name="Zhang H."/>
            <person name="O'Toole P.W."/>
        </authorList>
    </citation>
    <scope>NUCLEOTIDE SEQUENCE [LARGE SCALE GENOMIC DNA]</scope>
    <source>
        <strain evidence="5 6">DSM 24301</strain>
    </source>
</reference>
<accession>A0A0R2MN57</accession>